<dbReference type="Proteomes" id="UP001476282">
    <property type="component" value="Unassembled WGS sequence"/>
</dbReference>
<reference evidence="1 2" key="1">
    <citation type="submission" date="2024-02" db="EMBL/GenBank/DDBJ databases">
        <title>Haloferula sargassicola NBRC 104335.</title>
        <authorList>
            <person name="Ichikawa N."/>
            <person name="Katano-Makiyama Y."/>
            <person name="Hidaka K."/>
        </authorList>
    </citation>
    <scope>NUCLEOTIDE SEQUENCE [LARGE SCALE GENOMIC DNA]</scope>
    <source>
        <strain evidence="1 2">NBRC 104335</strain>
    </source>
</reference>
<name>A0ABP9UT57_9BACT</name>
<proteinExistence type="predicted"/>
<sequence length="71" mass="7805">MSASGAAAATIREATRELMASWHRVRETWRDAKAEEFAAAHLKDLGDEAGRAVKVIADIERLISKIHADCE</sequence>
<accession>A0ABP9UT57</accession>
<protein>
    <submittedName>
        <fullName evidence="1">Uncharacterized protein</fullName>
    </submittedName>
</protein>
<gene>
    <name evidence="1" type="ORF">Hsar01_03110</name>
</gene>
<evidence type="ECO:0000313" key="2">
    <source>
        <dbReference type="Proteomes" id="UP001476282"/>
    </source>
</evidence>
<dbReference type="EMBL" id="BAABRI010000018">
    <property type="protein sequence ID" value="GAA5483876.1"/>
    <property type="molecule type" value="Genomic_DNA"/>
</dbReference>
<keyword evidence="2" id="KW-1185">Reference proteome</keyword>
<organism evidence="1 2">
    <name type="scientific">Haloferula sargassicola</name>
    <dbReference type="NCBI Taxonomy" id="490096"/>
    <lineage>
        <taxon>Bacteria</taxon>
        <taxon>Pseudomonadati</taxon>
        <taxon>Verrucomicrobiota</taxon>
        <taxon>Verrucomicrobiia</taxon>
        <taxon>Verrucomicrobiales</taxon>
        <taxon>Verrucomicrobiaceae</taxon>
        <taxon>Haloferula</taxon>
    </lineage>
</organism>
<evidence type="ECO:0000313" key="1">
    <source>
        <dbReference type="EMBL" id="GAA5483876.1"/>
    </source>
</evidence>
<dbReference type="RefSeq" id="WP_353567981.1">
    <property type="nucleotide sequence ID" value="NZ_BAABRI010000018.1"/>
</dbReference>
<comment type="caution">
    <text evidence="1">The sequence shown here is derived from an EMBL/GenBank/DDBJ whole genome shotgun (WGS) entry which is preliminary data.</text>
</comment>